<dbReference type="AlphaFoldDB" id="A0A5K1VCH4"/>
<sequence>MFPLIDTTNQHYSLFNQRKTQFNKQPIRYTQFSPISSEHQYESMLEPNLNDVVQPQTCHFRPITMDSPHQLSISQNTQIQLPNEETMSCRISSGLGSIQLPVVNQTYNYSSEISHITNTSSQQHPLPFQDQEMSEIKIERQDTPNLNETSLQPSLPSKLYTTQRTSISPMIERTLFSPINTTSFSTKPISTLGHPRPFSATGEVVLQPVHRSMFSPIALPNQNEILHGSRPQSVPGNYNQSELTVPKDLDVKRYTKYEGKKEFQSYEEAIKFLTEWAEGCGVVLRKGSGNNKTMKDGTKKKVVLVCQCSGKYRSCSGSPTEEICCQTKGIKKRRSKKTECPFRINLNYRTKTRTWNITKMILEHNHM</sequence>
<dbReference type="VEuPathDB" id="AmoebaDB:EHI_049720"/>
<evidence type="ECO:0000259" key="1">
    <source>
        <dbReference type="Pfam" id="PF03101"/>
    </source>
</evidence>
<dbReference type="PANTHER" id="PTHR47718">
    <property type="entry name" value="OS01G0519700 PROTEIN"/>
    <property type="match status" value="1"/>
</dbReference>
<dbReference type="PANTHER" id="PTHR47718:SF3">
    <property type="entry name" value="PROTEIN FAR1-RELATED SEQUENCE 5-LIKE"/>
    <property type="match status" value="1"/>
</dbReference>
<dbReference type="OMA" id="INSEHQY"/>
<proteinExistence type="predicted"/>
<dbReference type="EMBL" id="BDEQ01000001">
    <property type="protein sequence ID" value="GAT92259.1"/>
    <property type="molecule type" value="Genomic_DNA"/>
</dbReference>
<protein>
    <recommendedName>
        <fullName evidence="1">FAR1 domain-containing protein</fullName>
    </recommendedName>
</protein>
<comment type="caution">
    <text evidence="2">The sequence shown here is derived from an EMBL/GenBank/DDBJ whole genome shotgun (WGS) entry which is preliminary data.</text>
</comment>
<dbReference type="VEuPathDB" id="AmoebaDB:EHI7A_096000"/>
<dbReference type="VEuPathDB" id="AmoebaDB:EHI5A_118830"/>
<dbReference type="Pfam" id="PF03101">
    <property type="entry name" value="FAR1"/>
    <property type="match status" value="1"/>
</dbReference>
<evidence type="ECO:0000313" key="2">
    <source>
        <dbReference type="EMBL" id="GAT92259.1"/>
    </source>
</evidence>
<organism evidence="2 3">
    <name type="scientific">Entamoeba histolytica</name>
    <dbReference type="NCBI Taxonomy" id="5759"/>
    <lineage>
        <taxon>Eukaryota</taxon>
        <taxon>Amoebozoa</taxon>
        <taxon>Evosea</taxon>
        <taxon>Archamoebae</taxon>
        <taxon>Mastigamoebida</taxon>
        <taxon>Entamoebidae</taxon>
        <taxon>Entamoeba</taxon>
    </lineage>
</organism>
<dbReference type="Proteomes" id="UP000078387">
    <property type="component" value="Unassembled WGS sequence"/>
</dbReference>
<dbReference type="VEuPathDB" id="AmoebaDB:EHI8A_100210"/>
<name>A0A5K1VCH4_ENTHI</name>
<feature type="domain" description="FAR1" evidence="1">
    <location>
        <begin position="272"/>
        <end position="366"/>
    </location>
</feature>
<evidence type="ECO:0000313" key="3">
    <source>
        <dbReference type="Proteomes" id="UP000078387"/>
    </source>
</evidence>
<dbReference type="InterPro" id="IPR004330">
    <property type="entry name" value="FAR1_DNA_bnd_dom"/>
</dbReference>
<accession>A0A5K1VCH4</accession>
<dbReference type="VEuPathDB" id="AmoebaDB:KM1_148990"/>
<reference evidence="2 3" key="1">
    <citation type="submission" date="2016-05" db="EMBL/GenBank/DDBJ databases">
        <title>First whole genome sequencing of Entamoeba histolytica HM1:IMSS-clone-6.</title>
        <authorList>
            <person name="Mukherjee Avik.K."/>
            <person name="Izumyama S."/>
            <person name="Nakada-Tsukui K."/>
            <person name="Nozaki T."/>
        </authorList>
    </citation>
    <scope>NUCLEOTIDE SEQUENCE [LARGE SCALE GENOMIC DNA]</scope>
    <source>
        <strain evidence="2 3">HM1:IMSS clone 6</strain>
    </source>
</reference>
<gene>
    <name evidence="2" type="ORF">CL6EHI_049720</name>
</gene>